<protein>
    <submittedName>
        <fullName evidence="1">Uncharacterized protein</fullName>
    </submittedName>
</protein>
<gene>
    <name evidence="1" type="primary">WBGene00105989</name>
</gene>
<proteinExistence type="predicted"/>
<dbReference type="AlphaFoldDB" id="A0A2A6CN72"/>
<dbReference type="Proteomes" id="UP000005239">
    <property type="component" value="Unassembled WGS sequence"/>
</dbReference>
<organism evidence="1 2">
    <name type="scientific">Pristionchus pacificus</name>
    <name type="common">Parasitic nematode worm</name>
    <dbReference type="NCBI Taxonomy" id="54126"/>
    <lineage>
        <taxon>Eukaryota</taxon>
        <taxon>Metazoa</taxon>
        <taxon>Ecdysozoa</taxon>
        <taxon>Nematoda</taxon>
        <taxon>Chromadorea</taxon>
        <taxon>Rhabditida</taxon>
        <taxon>Rhabditina</taxon>
        <taxon>Diplogasteromorpha</taxon>
        <taxon>Diplogasteroidea</taxon>
        <taxon>Neodiplogasteridae</taxon>
        <taxon>Pristionchus</taxon>
    </lineage>
</organism>
<sequence>MWSVLIVLLAASIAVVSGRVSFGSTEVIDDVDLKGRNTASFTCDMGCRVYSTTRNDQIVIVDNMGKELTSLDKLAHMNVKNGEVFELEAKIAIYQLKNKGPANPEFVFYIVENQGMSINPEKSARTTILSGSDALHISDFNGDYRDALPSVYATGIDGVTTRSCRPIYTPRSFDSLLNTYFTVFGPIATIDFGKTGTRRTVLVSDDLCNRPNLVTVVNHRRQCRAHVDRYGYVGCDTTGTALYSRISPLITSIDSAFLVRDPDGLTVSVNGDYSITNGGDALTLTVGNDVQNWLLPSISTVYTGTSLNVGVSWTKKEGSADRFALQIDTTKKGQDAVKASSSSKNEDVGTSTKGIGSMNAVGAGLFVVLRVAAN</sequence>
<keyword evidence="2" id="KW-1185">Reference proteome</keyword>
<reference evidence="1" key="2">
    <citation type="submission" date="2022-06" db="UniProtKB">
        <authorList>
            <consortium name="EnsemblMetazoa"/>
        </authorList>
    </citation>
    <scope>IDENTIFICATION</scope>
    <source>
        <strain evidence="1">PS312</strain>
    </source>
</reference>
<name>A0A2A6CN72_PRIPA</name>
<reference evidence="2" key="1">
    <citation type="journal article" date="2008" name="Nat. Genet.">
        <title>The Pristionchus pacificus genome provides a unique perspective on nematode lifestyle and parasitism.</title>
        <authorList>
            <person name="Dieterich C."/>
            <person name="Clifton S.W."/>
            <person name="Schuster L.N."/>
            <person name="Chinwalla A."/>
            <person name="Delehaunty K."/>
            <person name="Dinkelacker I."/>
            <person name="Fulton L."/>
            <person name="Fulton R."/>
            <person name="Godfrey J."/>
            <person name="Minx P."/>
            <person name="Mitreva M."/>
            <person name="Roeseler W."/>
            <person name="Tian H."/>
            <person name="Witte H."/>
            <person name="Yang S.P."/>
            <person name="Wilson R.K."/>
            <person name="Sommer R.J."/>
        </authorList>
    </citation>
    <scope>NUCLEOTIDE SEQUENCE [LARGE SCALE GENOMIC DNA]</scope>
    <source>
        <strain evidence="2">PS312</strain>
    </source>
</reference>
<evidence type="ECO:0000313" key="2">
    <source>
        <dbReference type="Proteomes" id="UP000005239"/>
    </source>
</evidence>
<accession>A0A2A6CN72</accession>
<accession>A0A8R1YCN3</accession>
<dbReference type="EnsemblMetazoa" id="PPA16435.1">
    <property type="protein sequence ID" value="PPA16435.1"/>
    <property type="gene ID" value="WBGene00105989"/>
</dbReference>
<evidence type="ECO:0000313" key="1">
    <source>
        <dbReference type="EnsemblMetazoa" id="PPA16435.1"/>
    </source>
</evidence>